<feature type="compositionally biased region" description="Basic and acidic residues" evidence="1">
    <location>
        <begin position="74"/>
        <end position="83"/>
    </location>
</feature>
<evidence type="ECO:0000313" key="3">
    <source>
        <dbReference type="Proteomes" id="UP000184774"/>
    </source>
</evidence>
<evidence type="ECO:0000256" key="1">
    <source>
        <dbReference type="SAM" id="MobiDB-lite"/>
    </source>
</evidence>
<feature type="compositionally biased region" description="Polar residues" evidence="1">
    <location>
        <begin position="278"/>
        <end position="289"/>
    </location>
</feature>
<organism evidence="2 3">
    <name type="scientific">Vibrio spartinae</name>
    <dbReference type="NCBI Taxonomy" id="1918945"/>
    <lineage>
        <taxon>Bacteria</taxon>
        <taxon>Pseudomonadati</taxon>
        <taxon>Pseudomonadota</taxon>
        <taxon>Gammaproteobacteria</taxon>
        <taxon>Vibrionales</taxon>
        <taxon>Vibrionaceae</taxon>
        <taxon>Vibrio</taxon>
    </lineage>
</organism>
<evidence type="ECO:0000313" key="2">
    <source>
        <dbReference type="EMBL" id="SIO96073.1"/>
    </source>
</evidence>
<dbReference type="Proteomes" id="UP000184774">
    <property type="component" value="Unassembled WGS sequence"/>
</dbReference>
<dbReference type="RefSeq" id="WP_074374541.1">
    <property type="nucleotide sequence ID" value="NZ_AP024907.1"/>
</dbReference>
<accession>A0A1N6M9J8</accession>
<feature type="compositionally biased region" description="Polar residues" evidence="1">
    <location>
        <begin position="58"/>
        <end position="73"/>
    </location>
</feature>
<proteinExistence type="predicted"/>
<feature type="compositionally biased region" description="Polar residues" evidence="1">
    <location>
        <begin position="114"/>
        <end position="123"/>
    </location>
</feature>
<dbReference type="AlphaFoldDB" id="A0A1N6M9J8"/>
<sequence length="289" mass="32150">MAKHDWNALQRQFEHDHAKYGTGAKEWCEAKGLNYASARRYIKVRKAAQSAQKKSAHNDNAQSALSQPKAGQNQRREKSELPKTYENTQLSPPEIGNHNLDGERDEKGRFKAGHSQSVGNSGNLHPEYSFEPGNQLRRKSGMYARYLPPSALEMFEVSETATLEDELALTRVRLQMGLEYLKQIMADLQSAPSAEVRASLYESYAKAQTNLDVLTSRIESITNTISKLGLDVVGRKKIVADTGRIENASRKLSLEADAIQSAGKADETPMSEMLSDIRSMSRSGLMSDE</sequence>
<name>A0A1N6M9J8_9VIBR</name>
<feature type="region of interest" description="Disordered" evidence="1">
    <location>
        <begin position="48"/>
        <end position="133"/>
    </location>
</feature>
<feature type="compositionally biased region" description="Basic and acidic residues" evidence="1">
    <location>
        <begin position="100"/>
        <end position="109"/>
    </location>
</feature>
<dbReference type="OrthoDB" id="8227562at2"/>
<protein>
    <recommendedName>
        <fullName evidence="4">Terminase small subunit</fullName>
    </recommendedName>
</protein>
<dbReference type="EMBL" id="FSSB01000025">
    <property type="protein sequence ID" value="SIO96073.1"/>
    <property type="molecule type" value="Genomic_DNA"/>
</dbReference>
<reference evidence="2 3" key="1">
    <citation type="submission" date="2016-12" db="EMBL/GenBank/DDBJ databases">
        <authorList>
            <person name="Song W.-J."/>
            <person name="Kurnit D.M."/>
        </authorList>
    </citation>
    <scope>NUCLEOTIDE SEQUENCE [LARGE SCALE GENOMIC DNA]</scope>
    <source>
        <strain evidence="2 3">CECT 9026</strain>
    </source>
</reference>
<gene>
    <name evidence="2" type="ORF">VSP9026_03831</name>
</gene>
<evidence type="ECO:0008006" key="4">
    <source>
        <dbReference type="Google" id="ProtNLM"/>
    </source>
</evidence>
<feature type="region of interest" description="Disordered" evidence="1">
    <location>
        <begin position="260"/>
        <end position="289"/>
    </location>
</feature>